<gene>
    <name evidence="5" type="ORF">B7C42_00402</name>
</gene>
<dbReference type="Proteomes" id="UP000215506">
    <property type="component" value="Unassembled WGS sequence"/>
</dbReference>
<evidence type="ECO:0000256" key="1">
    <source>
        <dbReference type="ARBA" id="ARBA00004496"/>
    </source>
</evidence>
<sequence>MAEWSWDPDDFAVLWYSDANDRIPVPLRYTSKLATNDEVTAHRAAVRARYGTDEFEQIHLALHTLTTSELRIEIHGESAVLGKGRPREYRVIGARTPYHAVMLTQTADGDVDGPIRCRLFPTDQLAGRLAAIVPGFPPGSGKPDTFHIDDLRAPDDGYTRNATRDRFHRLTARPLDGTGMAGLLAGYLHSRPDPWNILGWFDVTGDGRYLREQSREHIAIRPAASRDLAAHFETWIDRAVRRLREEQPATW</sequence>
<comment type="caution">
    <text evidence="5">The sequence shown here is derived from an EMBL/GenBank/DDBJ whole genome shotgun (WGS) entry which is preliminary data.</text>
</comment>
<evidence type="ECO:0000313" key="5">
    <source>
        <dbReference type="EMBL" id="OXR47280.1"/>
    </source>
</evidence>
<keyword evidence="6" id="KW-1185">Reference proteome</keyword>
<evidence type="ECO:0008006" key="7">
    <source>
        <dbReference type="Google" id="ProtNLM"/>
    </source>
</evidence>
<evidence type="ECO:0000313" key="6">
    <source>
        <dbReference type="Proteomes" id="UP000215506"/>
    </source>
</evidence>
<dbReference type="Pfam" id="PF14011">
    <property type="entry name" value="ESX-1_EspG"/>
    <property type="match status" value="1"/>
</dbReference>
<evidence type="ECO:0000256" key="2">
    <source>
        <dbReference type="ARBA" id="ARBA00006411"/>
    </source>
</evidence>
<dbReference type="AlphaFoldDB" id="A0A231HEA5"/>
<reference evidence="5 6" key="1">
    <citation type="submission" date="2017-07" db="EMBL/GenBank/DDBJ databases">
        <title>First draft Genome Sequence of Nocardia cerradoensis isolated from human infection.</title>
        <authorList>
            <person name="Carrasco G."/>
        </authorList>
    </citation>
    <scope>NUCLEOTIDE SEQUENCE [LARGE SCALE GENOMIC DNA]</scope>
    <source>
        <strain evidence="5 6">CNM20130759</strain>
    </source>
</reference>
<organism evidence="5 6">
    <name type="scientific">Nocardia cerradoensis</name>
    <dbReference type="NCBI Taxonomy" id="85688"/>
    <lineage>
        <taxon>Bacteria</taxon>
        <taxon>Bacillati</taxon>
        <taxon>Actinomycetota</taxon>
        <taxon>Actinomycetes</taxon>
        <taxon>Mycobacteriales</taxon>
        <taxon>Nocardiaceae</taxon>
        <taxon>Nocardia</taxon>
    </lineage>
</organism>
<protein>
    <recommendedName>
        <fullName evidence="7">ESX secretion-associated protein EspG</fullName>
    </recommendedName>
</protein>
<comment type="subcellular location">
    <subcellularLocation>
        <location evidence="1">Cytoplasm</location>
    </subcellularLocation>
</comment>
<evidence type="ECO:0000256" key="3">
    <source>
        <dbReference type="ARBA" id="ARBA00022490"/>
    </source>
</evidence>
<dbReference type="RefSeq" id="WP_039777827.1">
    <property type="nucleotide sequence ID" value="NZ_JAAXOR010000003.1"/>
</dbReference>
<dbReference type="EMBL" id="NGAF01000001">
    <property type="protein sequence ID" value="OXR47280.1"/>
    <property type="molecule type" value="Genomic_DNA"/>
</dbReference>
<comment type="similarity">
    <text evidence="2">Belongs to the EspG family.</text>
</comment>
<evidence type="ECO:0000256" key="4">
    <source>
        <dbReference type="ARBA" id="ARBA00023186"/>
    </source>
</evidence>
<keyword evidence="4" id="KW-0143">Chaperone</keyword>
<keyword evidence="3" id="KW-0963">Cytoplasm</keyword>
<proteinExistence type="inferred from homology"/>
<dbReference type="InterPro" id="IPR025734">
    <property type="entry name" value="EspG"/>
</dbReference>
<accession>A0A231HEA5</accession>
<name>A0A231HEA5_9NOCA</name>